<feature type="transmembrane region" description="Helical" evidence="7">
    <location>
        <begin position="86"/>
        <end position="109"/>
    </location>
</feature>
<comment type="similarity">
    <text evidence="6">Belongs to the exbB/tolQ family.</text>
</comment>
<dbReference type="PANTHER" id="PTHR30625">
    <property type="entry name" value="PROTEIN TOLQ"/>
    <property type="match status" value="1"/>
</dbReference>
<keyword evidence="3 7" id="KW-0812">Transmembrane</keyword>
<accession>A0A6I6JFX6</accession>
<organism evidence="9 10">
    <name type="scientific">Pseudodesulfovibrio cashew</name>
    <dbReference type="NCBI Taxonomy" id="2678688"/>
    <lineage>
        <taxon>Bacteria</taxon>
        <taxon>Pseudomonadati</taxon>
        <taxon>Thermodesulfobacteriota</taxon>
        <taxon>Desulfovibrionia</taxon>
        <taxon>Desulfovibrionales</taxon>
        <taxon>Desulfovibrionaceae</taxon>
    </lineage>
</organism>
<evidence type="ECO:0000256" key="3">
    <source>
        <dbReference type="ARBA" id="ARBA00022692"/>
    </source>
</evidence>
<evidence type="ECO:0000313" key="10">
    <source>
        <dbReference type="Proteomes" id="UP000428328"/>
    </source>
</evidence>
<keyword evidence="6" id="KW-0653">Protein transport</keyword>
<comment type="subcellular location">
    <subcellularLocation>
        <location evidence="1">Cell membrane</location>
        <topology evidence="1">Multi-pass membrane protein</topology>
    </subcellularLocation>
    <subcellularLocation>
        <location evidence="6">Membrane</location>
        <topology evidence="6">Multi-pass membrane protein</topology>
    </subcellularLocation>
</comment>
<evidence type="ECO:0000256" key="6">
    <source>
        <dbReference type="RuleBase" id="RU004057"/>
    </source>
</evidence>
<dbReference type="InterPro" id="IPR050790">
    <property type="entry name" value="ExbB/TolQ_transport"/>
</dbReference>
<feature type="transmembrane region" description="Helical" evidence="7">
    <location>
        <begin position="129"/>
        <end position="154"/>
    </location>
</feature>
<evidence type="ECO:0000256" key="4">
    <source>
        <dbReference type="ARBA" id="ARBA00022989"/>
    </source>
</evidence>
<dbReference type="GO" id="GO:0005886">
    <property type="term" value="C:plasma membrane"/>
    <property type="evidence" value="ECO:0007669"/>
    <property type="project" value="UniProtKB-SubCell"/>
</dbReference>
<evidence type="ECO:0000256" key="7">
    <source>
        <dbReference type="SAM" id="Phobius"/>
    </source>
</evidence>
<evidence type="ECO:0000256" key="5">
    <source>
        <dbReference type="ARBA" id="ARBA00023136"/>
    </source>
</evidence>
<dbReference type="AlphaFoldDB" id="A0A6I6JFX6"/>
<name>A0A6I6JFX6_9BACT</name>
<evidence type="ECO:0000259" key="8">
    <source>
        <dbReference type="Pfam" id="PF01618"/>
    </source>
</evidence>
<dbReference type="KEGG" id="psel:GM415_16935"/>
<keyword evidence="2" id="KW-1003">Cell membrane</keyword>
<dbReference type="RefSeq" id="WP_158950273.1">
    <property type="nucleotide sequence ID" value="NZ_CP046400.1"/>
</dbReference>
<dbReference type="EMBL" id="CP046400">
    <property type="protein sequence ID" value="QGY41736.1"/>
    <property type="molecule type" value="Genomic_DNA"/>
</dbReference>
<keyword evidence="10" id="KW-1185">Reference proteome</keyword>
<keyword evidence="4 7" id="KW-1133">Transmembrane helix</keyword>
<sequence>MPDLIRAVLDFAEAGGVTMIPLLLCCVGMWYCILRTWLDIFLSPQTDEAHPLALEFTHMRSGRERVDSRLADKLAEAQCFPSRRRLAMAGAMASAAPLLGLFGTVTGMIETFDSVARFGMANPKALSSGISTAMISTQTGLAVAVPGLIAIHFLRGRVFRKRERLERLGATLVRRNAS</sequence>
<dbReference type="InterPro" id="IPR002898">
    <property type="entry name" value="MotA_ExbB_proton_chnl"/>
</dbReference>
<keyword evidence="6" id="KW-0813">Transport</keyword>
<keyword evidence="5 7" id="KW-0472">Membrane</keyword>
<dbReference type="Pfam" id="PF01618">
    <property type="entry name" value="MotA_ExbB"/>
    <property type="match status" value="1"/>
</dbReference>
<gene>
    <name evidence="9" type="ORF">GM415_16935</name>
</gene>
<evidence type="ECO:0000256" key="2">
    <source>
        <dbReference type="ARBA" id="ARBA00022475"/>
    </source>
</evidence>
<proteinExistence type="inferred from homology"/>
<dbReference type="GO" id="GO:0017038">
    <property type="term" value="P:protein import"/>
    <property type="evidence" value="ECO:0007669"/>
    <property type="project" value="TreeGrafter"/>
</dbReference>
<evidence type="ECO:0000313" key="9">
    <source>
        <dbReference type="EMBL" id="QGY41736.1"/>
    </source>
</evidence>
<evidence type="ECO:0000256" key="1">
    <source>
        <dbReference type="ARBA" id="ARBA00004651"/>
    </source>
</evidence>
<feature type="domain" description="MotA/TolQ/ExbB proton channel" evidence="8">
    <location>
        <begin position="79"/>
        <end position="166"/>
    </location>
</feature>
<protein>
    <recommendedName>
        <fullName evidence="8">MotA/TolQ/ExbB proton channel domain-containing protein</fullName>
    </recommendedName>
</protein>
<feature type="transmembrane region" description="Helical" evidence="7">
    <location>
        <begin position="12"/>
        <end position="34"/>
    </location>
</feature>
<dbReference type="PANTHER" id="PTHR30625:SF11">
    <property type="entry name" value="MOTA_TOLQ_EXBB PROTON CHANNEL DOMAIN-CONTAINING PROTEIN"/>
    <property type="match status" value="1"/>
</dbReference>
<dbReference type="Proteomes" id="UP000428328">
    <property type="component" value="Chromosome"/>
</dbReference>
<reference evidence="9 10" key="1">
    <citation type="submission" date="2019-11" db="EMBL/GenBank/DDBJ databases">
        <authorList>
            <person name="Zheng R.K."/>
            <person name="Sun C.M."/>
        </authorList>
    </citation>
    <scope>NUCLEOTIDE SEQUENCE [LARGE SCALE GENOMIC DNA]</scope>
    <source>
        <strain evidence="9 10">SRB007</strain>
    </source>
</reference>